<feature type="region of interest" description="Disordered" evidence="6">
    <location>
        <begin position="1"/>
        <end position="28"/>
    </location>
</feature>
<comment type="similarity">
    <text evidence="1">Belongs to the transglutaminase-like superfamily. PNGase family.</text>
</comment>
<dbReference type="InterPro" id="IPR002931">
    <property type="entry name" value="Transglutaminase-like"/>
</dbReference>
<dbReference type="Gene3D" id="2.20.25.10">
    <property type="match status" value="1"/>
</dbReference>
<evidence type="ECO:0000313" key="8">
    <source>
        <dbReference type="EMBL" id="EFE43575.1"/>
    </source>
</evidence>
<evidence type="ECO:0000256" key="1">
    <source>
        <dbReference type="ARBA" id="ARBA00009390"/>
    </source>
</evidence>
<proteinExistence type="inferred from homology"/>
<feature type="domain" description="Transglutaminase-like" evidence="7">
    <location>
        <begin position="427"/>
        <end position="482"/>
    </location>
</feature>
<dbReference type="RefSeq" id="XP_003024186.1">
    <property type="nucleotide sequence ID" value="XM_003024140.1"/>
</dbReference>
<comment type="caution">
    <text evidence="8">The sequence shown here is derived from an EMBL/GenBank/DDBJ whole genome shotgun (WGS) entry which is preliminary data.</text>
</comment>
<name>D4D3M5_TRIVH</name>
<evidence type="ECO:0000256" key="3">
    <source>
        <dbReference type="ARBA" id="ARBA00022833"/>
    </source>
</evidence>
<dbReference type="EMBL" id="ACYE01000085">
    <property type="protein sequence ID" value="EFE43575.1"/>
    <property type="molecule type" value="Genomic_DNA"/>
</dbReference>
<dbReference type="HOGENOM" id="CLU_434249_0_0_1"/>
<dbReference type="FunFam" id="2.20.25.10:FF:000011">
    <property type="entry name" value="peptide-N(4)-(N-acetyl-beta- glucosaminyl)asparagine amidase"/>
    <property type="match status" value="1"/>
</dbReference>
<dbReference type="FunFam" id="3.10.620.30:FF:000004">
    <property type="entry name" value="Peptidase (PNG1)"/>
    <property type="match status" value="1"/>
</dbReference>
<organism evidence="8 9">
    <name type="scientific">Trichophyton verrucosum (strain HKI 0517)</name>
    <dbReference type="NCBI Taxonomy" id="663202"/>
    <lineage>
        <taxon>Eukaryota</taxon>
        <taxon>Fungi</taxon>
        <taxon>Dikarya</taxon>
        <taxon>Ascomycota</taxon>
        <taxon>Pezizomycotina</taxon>
        <taxon>Eurotiomycetes</taxon>
        <taxon>Eurotiomycetidae</taxon>
        <taxon>Onygenales</taxon>
        <taxon>Arthrodermataceae</taxon>
        <taxon>Trichophyton</taxon>
    </lineage>
</organism>
<dbReference type="GO" id="GO:0046872">
    <property type="term" value="F:metal ion binding"/>
    <property type="evidence" value="ECO:0007669"/>
    <property type="project" value="UniProtKB-KW"/>
</dbReference>
<dbReference type="GO" id="GO:0005829">
    <property type="term" value="C:cytosol"/>
    <property type="evidence" value="ECO:0007669"/>
    <property type="project" value="TreeGrafter"/>
</dbReference>
<feature type="compositionally biased region" description="Polar residues" evidence="6">
    <location>
        <begin position="606"/>
        <end position="621"/>
    </location>
</feature>
<evidence type="ECO:0000256" key="4">
    <source>
        <dbReference type="ARBA" id="ARBA00071430"/>
    </source>
</evidence>
<dbReference type="GeneID" id="9579224"/>
<dbReference type="Pfam" id="PF01841">
    <property type="entry name" value="Transglut_core"/>
    <property type="match status" value="1"/>
</dbReference>
<dbReference type="AlphaFoldDB" id="D4D3M5"/>
<dbReference type="GO" id="GO:0000224">
    <property type="term" value="F:peptide-N4-(N-acetyl-beta-glucosaminyl)asparagine amidase activity"/>
    <property type="evidence" value="ECO:0007669"/>
    <property type="project" value="TreeGrafter"/>
</dbReference>
<feature type="compositionally biased region" description="Basic and acidic residues" evidence="6">
    <location>
        <begin position="12"/>
        <end position="28"/>
    </location>
</feature>
<sequence>MTNDEDEDGDEDKTMTRVEGRGRQKRVEDTGHSHYEACNLVIRIRPLLFCLPGRGLVSATSRRFFPPRRSPFFDFNFNFNFTNFNFNIACISFSLSLLQPASWHPGLDRIDRTSCSVKQTGCSPTRTGRQLGLAWNRNQGPRAVLAAHHLNISFSSPSSWTGRHSDSKRPSPIDLTLSLSLSLSQPPASINHHIRFDDDDTDCSVRKEHRLKTFARLKTVRLACVAADKKVEHSPGTIQITHLFAHAFVVNANINASITASSSPSQPARPRPAIALAAAVDSASLKFRNLLHVLSVTPMKYENPGLLDEALSHVPLDRLYAEAEEECQILQAEAASMGENVKPTWGYQDCVIKALLSRGRWFKRSFFQFINNPPCSRCLRPTLLQGMTPPTPDETARGATRVELYICSEPSCASPERFPRYSDVWTLLQSRRGRVGEWANCFSMLCRAVGGRVRWVWNSEDHVWTEVYSEHQKRWIHVDACEEAWDNPRLYTEGWNRRMAYCIAFSIDGATDVTRRYVRNPAKHGLDRSRAPDEVLLWVIHEIRRMRRENLSKEERRRLVKEDEREERELRGYVAQSIATELSRLNPNGVSAPAPGDEVKVPVSAAATTTGQSGVERTGQPNPDPSRRHR</sequence>
<evidence type="ECO:0000259" key="7">
    <source>
        <dbReference type="SMART" id="SM00460"/>
    </source>
</evidence>
<protein>
    <recommendedName>
        <fullName evidence="5">Protein PNG1</fullName>
    </recommendedName>
    <alternativeName>
        <fullName evidence="4">Protein png1</fullName>
    </alternativeName>
</protein>
<accession>D4D3M5</accession>
<dbReference type="GO" id="GO:0006516">
    <property type="term" value="P:glycoprotein catabolic process"/>
    <property type="evidence" value="ECO:0007669"/>
    <property type="project" value="TreeGrafter"/>
</dbReference>
<gene>
    <name evidence="8" type="ORF">TRV_01685</name>
</gene>
<keyword evidence="3" id="KW-0862">Zinc</keyword>
<evidence type="ECO:0000256" key="5">
    <source>
        <dbReference type="ARBA" id="ARBA00071953"/>
    </source>
</evidence>
<dbReference type="GO" id="GO:0005634">
    <property type="term" value="C:nucleus"/>
    <property type="evidence" value="ECO:0007669"/>
    <property type="project" value="TreeGrafter"/>
</dbReference>
<dbReference type="GO" id="GO:0036503">
    <property type="term" value="P:ERAD pathway"/>
    <property type="evidence" value="ECO:0007669"/>
    <property type="project" value="UniProtKB-ARBA"/>
</dbReference>
<feature type="compositionally biased region" description="Acidic residues" evidence="6">
    <location>
        <begin position="1"/>
        <end position="11"/>
    </location>
</feature>
<dbReference type="InterPro" id="IPR038765">
    <property type="entry name" value="Papain-like_cys_pep_sf"/>
</dbReference>
<dbReference type="KEGG" id="tve:TRV_01685"/>
<dbReference type="InterPro" id="IPR050883">
    <property type="entry name" value="PNGase"/>
</dbReference>
<dbReference type="Gene3D" id="3.10.620.30">
    <property type="match status" value="1"/>
</dbReference>
<dbReference type="OrthoDB" id="409136at2759"/>
<dbReference type="PANTHER" id="PTHR12143">
    <property type="entry name" value="PEPTIDE N-GLYCANASE PNGASE -RELATED"/>
    <property type="match status" value="1"/>
</dbReference>
<dbReference type="SMART" id="SM00460">
    <property type="entry name" value="TGc"/>
    <property type="match status" value="1"/>
</dbReference>
<reference evidence="9" key="1">
    <citation type="journal article" date="2011" name="Genome Biol.">
        <title>Comparative and functional genomics provide insights into the pathogenicity of dermatophytic fungi.</title>
        <authorList>
            <person name="Burmester A."/>
            <person name="Shelest E."/>
            <person name="Gloeckner G."/>
            <person name="Heddergott C."/>
            <person name="Schindler S."/>
            <person name="Staib P."/>
            <person name="Heidel A."/>
            <person name="Felder M."/>
            <person name="Petzold A."/>
            <person name="Szafranski K."/>
            <person name="Feuermann M."/>
            <person name="Pedruzzi I."/>
            <person name="Priebe S."/>
            <person name="Groth M."/>
            <person name="Winkler R."/>
            <person name="Li W."/>
            <person name="Kniemeyer O."/>
            <person name="Schroeckh V."/>
            <person name="Hertweck C."/>
            <person name="Hube B."/>
            <person name="White T.C."/>
            <person name="Platzer M."/>
            <person name="Guthke R."/>
            <person name="Heitman J."/>
            <person name="Woestemeyer J."/>
            <person name="Zipfel P.F."/>
            <person name="Monod M."/>
            <person name="Brakhage A.A."/>
        </authorList>
    </citation>
    <scope>NUCLEOTIDE SEQUENCE [LARGE SCALE GENOMIC DNA]</scope>
    <source>
        <strain evidence="9">HKI 0517</strain>
    </source>
</reference>
<keyword evidence="9" id="KW-1185">Reference proteome</keyword>
<dbReference type="Proteomes" id="UP000008383">
    <property type="component" value="Unassembled WGS sequence"/>
</dbReference>
<feature type="region of interest" description="Disordered" evidence="6">
    <location>
        <begin position="583"/>
        <end position="630"/>
    </location>
</feature>
<evidence type="ECO:0000256" key="6">
    <source>
        <dbReference type="SAM" id="MobiDB-lite"/>
    </source>
</evidence>
<keyword evidence="2" id="KW-0479">Metal-binding</keyword>
<dbReference type="SUPFAM" id="SSF54001">
    <property type="entry name" value="Cysteine proteinases"/>
    <property type="match status" value="1"/>
</dbReference>
<evidence type="ECO:0000313" key="9">
    <source>
        <dbReference type="Proteomes" id="UP000008383"/>
    </source>
</evidence>
<evidence type="ECO:0000256" key="2">
    <source>
        <dbReference type="ARBA" id="ARBA00022723"/>
    </source>
</evidence>
<dbReference type="PANTHER" id="PTHR12143:SF19">
    <property type="entry name" value="PEPTIDE-N(4)-(N-ACETYL-BETA-GLUCOSAMINYL)ASPARAGINE AMIDASE"/>
    <property type="match status" value="1"/>
</dbReference>